<evidence type="ECO:0000313" key="3">
    <source>
        <dbReference type="EMBL" id="KAE9593534.1"/>
    </source>
</evidence>
<name>A0A6A4P049_LUPAL</name>
<dbReference type="Proteomes" id="UP000447434">
    <property type="component" value="Chromosome 18"/>
</dbReference>
<dbReference type="Pfam" id="PF14365">
    <property type="entry name" value="Neprosin_AP"/>
    <property type="match status" value="1"/>
</dbReference>
<feature type="chain" id="PRO_5025521684" evidence="1">
    <location>
        <begin position="25"/>
        <end position="125"/>
    </location>
</feature>
<keyword evidence="1" id="KW-0732">Signal</keyword>
<sequence length="125" mass="14127">MARPCIHISMFFVVLLIFITSTLSRSIANQPIELDKLSSIRAQLEKINKPGVKTIKSPDGDIIDCVLFHEQPAFDLPELKDQITTLQLLDGPRDMTSIKTQLTELRAFNCGLILVKNVRMELFQS</sequence>
<gene>
    <name evidence="3" type="ORF">Lalb_Chr18g0044101</name>
</gene>
<evidence type="ECO:0000313" key="4">
    <source>
        <dbReference type="Proteomes" id="UP000447434"/>
    </source>
</evidence>
<dbReference type="AlphaFoldDB" id="A0A6A4P049"/>
<evidence type="ECO:0000259" key="2">
    <source>
        <dbReference type="Pfam" id="PF14365"/>
    </source>
</evidence>
<feature type="signal peptide" evidence="1">
    <location>
        <begin position="1"/>
        <end position="24"/>
    </location>
</feature>
<comment type="caution">
    <text evidence="3">The sequence shown here is derived from an EMBL/GenBank/DDBJ whole genome shotgun (WGS) entry which is preliminary data.</text>
</comment>
<keyword evidence="4" id="KW-1185">Reference proteome</keyword>
<feature type="domain" description="Neprosin activation peptide" evidence="2">
    <location>
        <begin position="54"/>
        <end position="92"/>
    </location>
</feature>
<dbReference type="InterPro" id="IPR025521">
    <property type="entry name" value="Neprosin_propep"/>
</dbReference>
<organism evidence="3 4">
    <name type="scientific">Lupinus albus</name>
    <name type="common">White lupine</name>
    <name type="synonym">Lupinus termis</name>
    <dbReference type="NCBI Taxonomy" id="3870"/>
    <lineage>
        <taxon>Eukaryota</taxon>
        <taxon>Viridiplantae</taxon>
        <taxon>Streptophyta</taxon>
        <taxon>Embryophyta</taxon>
        <taxon>Tracheophyta</taxon>
        <taxon>Spermatophyta</taxon>
        <taxon>Magnoliopsida</taxon>
        <taxon>eudicotyledons</taxon>
        <taxon>Gunneridae</taxon>
        <taxon>Pentapetalae</taxon>
        <taxon>rosids</taxon>
        <taxon>fabids</taxon>
        <taxon>Fabales</taxon>
        <taxon>Fabaceae</taxon>
        <taxon>Papilionoideae</taxon>
        <taxon>50 kb inversion clade</taxon>
        <taxon>genistoids sensu lato</taxon>
        <taxon>core genistoids</taxon>
        <taxon>Genisteae</taxon>
        <taxon>Lupinus</taxon>
    </lineage>
</organism>
<protein>
    <submittedName>
        <fullName evidence="3">Putative neprosin activation peptide</fullName>
    </submittedName>
</protein>
<accession>A0A6A4P049</accession>
<dbReference type="OrthoDB" id="1935425at2759"/>
<evidence type="ECO:0000256" key="1">
    <source>
        <dbReference type="SAM" id="SignalP"/>
    </source>
</evidence>
<dbReference type="EMBL" id="WOCE01000018">
    <property type="protein sequence ID" value="KAE9593534.1"/>
    <property type="molecule type" value="Genomic_DNA"/>
</dbReference>
<reference evidence="4" key="1">
    <citation type="journal article" date="2020" name="Nat. Commun.">
        <title>Genome sequence of the cluster root forming white lupin.</title>
        <authorList>
            <person name="Hufnagel B."/>
            <person name="Marques A."/>
            <person name="Soriano A."/>
            <person name="Marques L."/>
            <person name="Divol F."/>
            <person name="Doumas P."/>
            <person name="Sallet E."/>
            <person name="Mancinotti D."/>
            <person name="Carrere S."/>
            <person name="Marande W."/>
            <person name="Arribat S."/>
            <person name="Keller J."/>
            <person name="Huneau C."/>
            <person name="Blein T."/>
            <person name="Aime D."/>
            <person name="Laguerre M."/>
            <person name="Taylor J."/>
            <person name="Schubert V."/>
            <person name="Nelson M."/>
            <person name="Geu-Flores F."/>
            <person name="Crespi M."/>
            <person name="Gallardo-Guerrero K."/>
            <person name="Delaux P.-M."/>
            <person name="Salse J."/>
            <person name="Berges H."/>
            <person name="Guyot R."/>
            <person name="Gouzy J."/>
            <person name="Peret B."/>
        </authorList>
    </citation>
    <scope>NUCLEOTIDE SEQUENCE [LARGE SCALE GENOMIC DNA]</scope>
    <source>
        <strain evidence="4">cv. Amiga</strain>
    </source>
</reference>
<proteinExistence type="predicted"/>